<proteinExistence type="inferred from homology"/>
<dbReference type="GO" id="GO:0020037">
    <property type="term" value="F:heme binding"/>
    <property type="evidence" value="ECO:0007669"/>
    <property type="project" value="InterPro"/>
</dbReference>
<organism evidence="8 9">
    <name type="scientific">Lophiotrema nucula</name>
    <dbReference type="NCBI Taxonomy" id="690887"/>
    <lineage>
        <taxon>Eukaryota</taxon>
        <taxon>Fungi</taxon>
        <taxon>Dikarya</taxon>
        <taxon>Ascomycota</taxon>
        <taxon>Pezizomycotina</taxon>
        <taxon>Dothideomycetes</taxon>
        <taxon>Pleosporomycetidae</taxon>
        <taxon>Pleosporales</taxon>
        <taxon>Lophiotremataceae</taxon>
        <taxon>Lophiotrema</taxon>
    </lineage>
</organism>
<dbReference type="GO" id="GO:0004497">
    <property type="term" value="F:monooxygenase activity"/>
    <property type="evidence" value="ECO:0007669"/>
    <property type="project" value="UniProtKB-KW"/>
</dbReference>
<evidence type="ECO:0000313" key="9">
    <source>
        <dbReference type="Proteomes" id="UP000799770"/>
    </source>
</evidence>
<dbReference type="GO" id="GO:0016705">
    <property type="term" value="F:oxidoreductase activity, acting on paired donors, with incorporation or reduction of molecular oxygen"/>
    <property type="evidence" value="ECO:0007669"/>
    <property type="project" value="InterPro"/>
</dbReference>
<dbReference type="Gene3D" id="1.10.630.10">
    <property type="entry name" value="Cytochrome P450"/>
    <property type="match status" value="1"/>
</dbReference>
<keyword evidence="9" id="KW-1185">Reference proteome</keyword>
<gene>
    <name evidence="8" type="ORF">BDV96DRAFT_650151</name>
</gene>
<evidence type="ECO:0000256" key="3">
    <source>
        <dbReference type="ARBA" id="ARBA00022723"/>
    </source>
</evidence>
<dbReference type="SUPFAM" id="SSF48264">
    <property type="entry name" value="Cytochrome P450"/>
    <property type="match status" value="1"/>
</dbReference>
<accession>A0A6A5YYE1</accession>
<dbReference type="GO" id="GO:0005506">
    <property type="term" value="F:iron ion binding"/>
    <property type="evidence" value="ECO:0007669"/>
    <property type="project" value="InterPro"/>
</dbReference>
<keyword evidence="4" id="KW-0560">Oxidoreductase</keyword>
<keyword evidence="7" id="KW-1133">Transmembrane helix</keyword>
<evidence type="ECO:0000256" key="6">
    <source>
        <dbReference type="ARBA" id="ARBA00023033"/>
    </source>
</evidence>
<dbReference type="OrthoDB" id="6692864at2759"/>
<sequence>MALFQNLTALALGISSHLLYFIRREHHMSGPWLVLLIPTTWTLLVAVESQATDVQTATRAVTITLSIFAIGLFGSTLFYRLFFHPVRSIPGPFLAKLSNFWHVAQVSDVKDHEVMERLHRRYEDIVRIGPNEVVMFTPAAVPAIHGPGSKCIKAPWYDMLQKDRSIHATRKPEIHQARRWIWDQGFSAKALQSYQERVNAKVEVLMET</sequence>
<name>A0A6A5YYE1_9PLEO</name>
<evidence type="ECO:0000256" key="7">
    <source>
        <dbReference type="SAM" id="Phobius"/>
    </source>
</evidence>
<evidence type="ECO:0000256" key="1">
    <source>
        <dbReference type="ARBA" id="ARBA00001971"/>
    </source>
</evidence>
<dbReference type="Proteomes" id="UP000799770">
    <property type="component" value="Unassembled WGS sequence"/>
</dbReference>
<keyword evidence="6" id="KW-0503">Monooxygenase</keyword>
<comment type="similarity">
    <text evidence="2">Belongs to the cytochrome P450 family.</text>
</comment>
<dbReference type="PANTHER" id="PTHR24305">
    <property type="entry name" value="CYTOCHROME P450"/>
    <property type="match status" value="1"/>
</dbReference>
<feature type="transmembrane region" description="Helical" evidence="7">
    <location>
        <begin position="59"/>
        <end position="79"/>
    </location>
</feature>
<feature type="transmembrane region" description="Helical" evidence="7">
    <location>
        <begin position="29"/>
        <end position="47"/>
    </location>
</feature>
<dbReference type="AlphaFoldDB" id="A0A6A5YYE1"/>
<evidence type="ECO:0000256" key="4">
    <source>
        <dbReference type="ARBA" id="ARBA00023002"/>
    </source>
</evidence>
<keyword evidence="3" id="KW-0479">Metal-binding</keyword>
<keyword evidence="7" id="KW-0812">Transmembrane</keyword>
<evidence type="ECO:0000256" key="2">
    <source>
        <dbReference type="ARBA" id="ARBA00010617"/>
    </source>
</evidence>
<protein>
    <recommendedName>
        <fullName evidence="10">Cytochrome P450</fullName>
    </recommendedName>
</protein>
<evidence type="ECO:0000256" key="5">
    <source>
        <dbReference type="ARBA" id="ARBA00023004"/>
    </source>
</evidence>
<keyword evidence="5" id="KW-0408">Iron</keyword>
<keyword evidence="7" id="KW-0472">Membrane</keyword>
<dbReference type="EMBL" id="ML977334">
    <property type="protein sequence ID" value="KAF2111597.1"/>
    <property type="molecule type" value="Genomic_DNA"/>
</dbReference>
<dbReference type="InterPro" id="IPR036396">
    <property type="entry name" value="Cyt_P450_sf"/>
</dbReference>
<reference evidence="8" key="1">
    <citation type="journal article" date="2020" name="Stud. Mycol.">
        <title>101 Dothideomycetes genomes: a test case for predicting lifestyles and emergence of pathogens.</title>
        <authorList>
            <person name="Haridas S."/>
            <person name="Albert R."/>
            <person name="Binder M."/>
            <person name="Bloem J."/>
            <person name="Labutti K."/>
            <person name="Salamov A."/>
            <person name="Andreopoulos B."/>
            <person name="Baker S."/>
            <person name="Barry K."/>
            <person name="Bills G."/>
            <person name="Bluhm B."/>
            <person name="Cannon C."/>
            <person name="Castanera R."/>
            <person name="Culley D."/>
            <person name="Daum C."/>
            <person name="Ezra D."/>
            <person name="Gonzalez J."/>
            <person name="Henrissat B."/>
            <person name="Kuo A."/>
            <person name="Liang C."/>
            <person name="Lipzen A."/>
            <person name="Lutzoni F."/>
            <person name="Magnuson J."/>
            <person name="Mondo S."/>
            <person name="Nolan M."/>
            <person name="Ohm R."/>
            <person name="Pangilinan J."/>
            <person name="Park H.-J."/>
            <person name="Ramirez L."/>
            <person name="Alfaro M."/>
            <person name="Sun H."/>
            <person name="Tritt A."/>
            <person name="Yoshinaga Y."/>
            <person name="Zwiers L.-H."/>
            <person name="Turgeon B."/>
            <person name="Goodwin S."/>
            <person name="Spatafora J."/>
            <person name="Crous P."/>
            <person name="Grigoriev I."/>
        </authorList>
    </citation>
    <scope>NUCLEOTIDE SEQUENCE</scope>
    <source>
        <strain evidence="8">CBS 627.86</strain>
    </source>
</reference>
<evidence type="ECO:0000313" key="8">
    <source>
        <dbReference type="EMBL" id="KAF2111597.1"/>
    </source>
</evidence>
<dbReference type="InterPro" id="IPR050121">
    <property type="entry name" value="Cytochrome_P450_monoxygenase"/>
</dbReference>
<dbReference type="PANTHER" id="PTHR24305:SF187">
    <property type="entry name" value="P450, PUTATIVE (EUROFUNG)-RELATED"/>
    <property type="match status" value="1"/>
</dbReference>
<comment type="cofactor">
    <cofactor evidence="1">
        <name>heme</name>
        <dbReference type="ChEBI" id="CHEBI:30413"/>
    </cofactor>
</comment>
<evidence type="ECO:0008006" key="10">
    <source>
        <dbReference type="Google" id="ProtNLM"/>
    </source>
</evidence>